<dbReference type="InterPro" id="IPR054331">
    <property type="entry name" value="LiaF_TM"/>
</dbReference>
<evidence type="ECO:0000256" key="1">
    <source>
        <dbReference type="SAM" id="Phobius"/>
    </source>
</evidence>
<feature type="domain" description="LiaF transmembrane" evidence="2">
    <location>
        <begin position="16"/>
        <end position="109"/>
    </location>
</feature>
<feature type="transmembrane region" description="Helical" evidence="1">
    <location>
        <begin position="36"/>
        <end position="56"/>
    </location>
</feature>
<sequence>MENLIKKNHADKQVGLGILIIAIGSVFLLRNSGIDVPYWILRWHTIMLGIGLWMGYRKDFKGSGWLALTIIGGLFTFKAINLFDFDLFRISIPMVLISLGLYIILKPKKVQNFDQYFEKKPVDFTDKES</sequence>
<keyword evidence="1" id="KW-0812">Transmembrane</keyword>
<evidence type="ECO:0000259" key="2">
    <source>
        <dbReference type="Pfam" id="PF22570"/>
    </source>
</evidence>
<feature type="transmembrane region" description="Helical" evidence="1">
    <location>
        <begin position="63"/>
        <end position="81"/>
    </location>
</feature>
<keyword evidence="4" id="KW-1185">Reference proteome</keyword>
<feature type="transmembrane region" description="Helical" evidence="1">
    <location>
        <begin position="87"/>
        <end position="105"/>
    </location>
</feature>
<accession>A0A1G7TI02</accession>
<name>A0A1G7TI02_9SPHI</name>
<organism evidence="3 4">
    <name type="scientific">Pedobacter terrae</name>
    <dbReference type="NCBI Taxonomy" id="405671"/>
    <lineage>
        <taxon>Bacteria</taxon>
        <taxon>Pseudomonadati</taxon>
        <taxon>Bacteroidota</taxon>
        <taxon>Sphingobacteriia</taxon>
        <taxon>Sphingobacteriales</taxon>
        <taxon>Sphingobacteriaceae</taxon>
        <taxon>Pedobacter</taxon>
    </lineage>
</organism>
<dbReference type="STRING" id="405671.SAMN05421827_105220"/>
<dbReference type="RefSeq" id="WP_090498944.1">
    <property type="nucleotide sequence ID" value="NZ_FNCH01000005.1"/>
</dbReference>
<keyword evidence="1" id="KW-1133">Transmembrane helix</keyword>
<reference evidence="4" key="1">
    <citation type="submission" date="2016-10" db="EMBL/GenBank/DDBJ databases">
        <authorList>
            <person name="Varghese N."/>
            <person name="Submissions S."/>
        </authorList>
    </citation>
    <scope>NUCLEOTIDE SEQUENCE [LARGE SCALE GENOMIC DNA]</scope>
    <source>
        <strain evidence="4">DSM 17933</strain>
    </source>
</reference>
<protein>
    <submittedName>
        <fullName evidence="3">Lia operon protein LiaF</fullName>
    </submittedName>
</protein>
<evidence type="ECO:0000313" key="4">
    <source>
        <dbReference type="Proteomes" id="UP000199643"/>
    </source>
</evidence>
<dbReference type="Pfam" id="PF22570">
    <property type="entry name" value="LiaF-TM"/>
    <property type="match status" value="1"/>
</dbReference>
<evidence type="ECO:0000313" key="3">
    <source>
        <dbReference type="EMBL" id="SDG34279.1"/>
    </source>
</evidence>
<dbReference type="OrthoDB" id="129627at2"/>
<dbReference type="EMBL" id="FNCH01000005">
    <property type="protein sequence ID" value="SDG34279.1"/>
    <property type="molecule type" value="Genomic_DNA"/>
</dbReference>
<gene>
    <name evidence="3" type="ORF">SAMN05421827_105220</name>
</gene>
<dbReference type="AlphaFoldDB" id="A0A1G7TI02"/>
<feature type="transmembrane region" description="Helical" evidence="1">
    <location>
        <begin position="12"/>
        <end position="30"/>
    </location>
</feature>
<dbReference type="Proteomes" id="UP000199643">
    <property type="component" value="Unassembled WGS sequence"/>
</dbReference>
<proteinExistence type="predicted"/>
<keyword evidence="1" id="KW-0472">Membrane</keyword>